<dbReference type="Proteomes" id="UP001638806">
    <property type="component" value="Unassembled WGS sequence"/>
</dbReference>
<gene>
    <name evidence="1" type="ORF">ACCO45_013760</name>
</gene>
<comment type="caution">
    <text evidence="1">The sequence shown here is derived from an EMBL/GenBank/DDBJ whole genome shotgun (WGS) entry which is preliminary data.</text>
</comment>
<proteinExistence type="predicted"/>
<reference evidence="1" key="1">
    <citation type="submission" date="2024-12" db="EMBL/GenBank/DDBJ databases">
        <title>Comparative genomics and development of molecular markers within Purpureocillium lilacinum and among Purpureocillium species.</title>
        <authorList>
            <person name="Yeh Z.-Y."/>
            <person name="Ni N.-T."/>
            <person name="Lo P.-H."/>
            <person name="Mushyakhwo K."/>
            <person name="Lin C.-F."/>
            <person name="Nai Y.-S."/>
        </authorList>
    </citation>
    <scope>NUCLEOTIDE SEQUENCE</scope>
    <source>
        <strain evidence="1">NCHU-NPUST-175</strain>
    </source>
</reference>
<accession>A0ACC4D9T7</accession>
<protein>
    <submittedName>
        <fullName evidence="1">Uncharacterized protein</fullName>
    </submittedName>
</protein>
<sequence length="239" mass="26258">MFQPQISIAGCRVRNMRGNQQIVAMTVVSRYFERRGGVISRNKKYASTAALLCSAVAAAVFIARLRRKALTERSIPLHPSIDSGLKLGSKDFKGGRLRCHCASEKVEVQLASNVSHNHICGCSKCWKPDGALFSVIAVIPRDQLTVAANGHKLRVVDEEATIRRHACSSCGLSRDVGWQEPQFAAFVSSVIEQGFPPEEMGRVRARFRALGLETYDALSPPLMDLIASWTFQQTTRAAA</sequence>
<dbReference type="EMBL" id="JBGNUJ010000013">
    <property type="protein sequence ID" value="KAL3952043.1"/>
    <property type="molecule type" value="Genomic_DNA"/>
</dbReference>
<evidence type="ECO:0000313" key="1">
    <source>
        <dbReference type="EMBL" id="KAL3952043.1"/>
    </source>
</evidence>
<evidence type="ECO:0000313" key="2">
    <source>
        <dbReference type="Proteomes" id="UP001638806"/>
    </source>
</evidence>
<keyword evidence="2" id="KW-1185">Reference proteome</keyword>
<organism evidence="1 2">
    <name type="scientific">Purpureocillium lilacinum</name>
    <name type="common">Paecilomyces lilacinus</name>
    <dbReference type="NCBI Taxonomy" id="33203"/>
    <lineage>
        <taxon>Eukaryota</taxon>
        <taxon>Fungi</taxon>
        <taxon>Dikarya</taxon>
        <taxon>Ascomycota</taxon>
        <taxon>Pezizomycotina</taxon>
        <taxon>Sordariomycetes</taxon>
        <taxon>Hypocreomycetidae</taxon>
        <taxon>Hypocreales</taxon>
        <taxon>Ophiocordycipitaceae</taxon>
        <taxon>Purpureocillium</taxon>
    </lineage>
</organism>
<name>A0ACC4D9T7_PURLI</name>